<comment type="caution">
    <text evidence="2">The sequence shown here is derived from an EMBL/GenBank/DDBJ whole genome shotgun (WGS) entry which is preliminary data.</text>
</comment>
<keyword evidence="3" id="KW-1185">Reference proteome</keyword>
<dbReference type="Proteomes" id="UP000826195">
    <property type="component" value="Unassembled WGS sequence"/>
</dbReference>
<dbReference type="Pfam" id="PF10551">
    <property type="entry name" value="MULE"/>
    <property type="match status" value="1"/>
</dbReference>
<evidence type="ECO:0000313" key="3">
    <source>
        <dbReference type="Proteomes" id="UP000826195"/>
    </source>
</evidence>
<organism evidence="2 3">
    <name type="scientific">Cotesia glomerata</name>
    <name type="common">Lepidopteran parasitic wasp</name>
    <name type="synonym">Apanteles glomeratus</name>
    <dbReference type="NCBI Taxonomy" id="32391"/>
    <lineage>
        <taxon>Eukaryota</taxon>
        <taxon>Metazoa</taxon>
        <taxon>Ecdysozoa</taxon>
        <taxon>Arthropoda</taxon>
        <taxon>Hexapoda</taxon>
        <taxon>Insecta</taxon>
        <taxon>Pterygota</taxon>
        <taxon>Neoptera</taxon>
        <taxon>Endopterygota</taxon>
        <taxon>Hymenoptera</taxon>
        <taxon>Apocrita</taxon>
        <taxon>Ichneumonoidea</taxon>
        <taxon>Braconidae</taxon>
        <taxon>Microgastrinae</taxon>
        <taxon>Cotesia</taxon>
    </lineage>
</organism>
<proteinExistence type="predicted"/>
<evidence type="ECO:0000259" key="1">
    <source>
        <dbReference type="Pfam" id="PF10551"/>
    </source>
</evidence>
<name>A0AAV7IYU9_COTGL</name>
<gene>
    <name evidence="2" type="ORF">KQX54_005311</name>
</gene>
<dbReference type="AlphaFoldDB" id="A0AAV7IYU9"/>
<sequence length="353" mass="41841">MTNKAQECYLKAFRYFARKFPNFQPRESLTDHEIAMRNALKIVYPAITTRTCFFHYSQALVKNARDKKLISTSSSTWSNPETFYVINLLKYLALLPANCISKTYEAIKKETTESFGDFFDDYFEYYDDQWLRKEGPVQICNFDRGEDRTTNVIESYHSQLNRLVDKHLHCNKFLATLIMILREGRIDLHSVQAGKYVQPHQNTESKNNQEYVQFWQDIKKKLKKDNEELNLIDEIKKINHIKELQENERKIVEKLINNVKERYEEKYEFQKYTMYTAINDPENPPAIMHHIRDIRHKLIASTDPAVLFTVYNAPKASVNFGENLKSSSEEAAQKYYKYYLIYKENELMSAFGK</sequence>
<dbReference type="InterPro" id="IPR018289">
    <property type="entry name" value="MULE_transposase_dom"/>
</dbReference>
<dbReference type="EMBL" id="JAHXZJ010000002">
    <property type="protein sequence ID" value="KAH0563733.1"/>
    <property type="molecule type" value="Genomic_DNA"/>
</dbReference>
<reference evidence="2 3" key="1">
    <citation type="journal article" date="2021" name="J. Hered.">
        <title>A chromosome-level genome assembly of the parasitoid wasp, Cotesia glomerata (Hymenoptera: Braconidae).</title>
        <authorList>
            <person name="Pinto B.J."/>
            <person name="Weis J.J."/>
            <person name="Gamble T."/>
            <person name="Ode P.J."/>
            <person name="Paul R."/>
            <person name="Zaspel J.M."/>
        </authorList>
    </citation>
    <scope>NUCLEOTIDE SEQUENCE [LARGE SCALE GENOMIC DNA]</scope>
    <source>
        <strain evidence="2">CgM1</strain>
    </source>
</reference>
<accession>A0AAV7IYU9</accession>
<feature type="domain" description="MULE transposase" evidence="1">
    <location>
        <begin position="1"/>
        <end position="57"/>
    </location>
</feature>
<protein>
    <recommendedName>
        <fullName evidence="1">MULE transposase domain-containing protein</fullName>
    </recommendedName>
</protein>
<evidence type="ECO:0000313" key="2">
    <source>
        <dbReference type="EMBL" id="KAH0563733.1"/>
    </source>
</evidence>